<protein>
    <submittedName>
        <fullName evidence="2">GNAT family N-acetyltransferase</fullName>
    </submittedName>
</protein>
<evidence type="ECO:0000313" key="3">
    <source>
        <dbReference type="Proteomes" id="UP000319103"/>
    </source>
</evidence>
<dbReference type="Proteomes" id="UP000319103">
    <property type="component" value="Unassembled WGS sequence"/>
</dbReference>
<name>A0A540WE65_9ACTN</name>
<evidence type="ECO:0000259" key="1">
    <source>
        <dbReference type="Pfam" id="PF13480"/>
    </source>
</evidence>
<evidence type="ECO:0000313" key="2">
    <source>
        <dbReference type="EMBL" id="TQF07305.1"/>
    </source>
</evidence>
<comment type="caution">
    <text evidence="2">The sequence shown here is derived from an EMBL/GenBank/DDBJ whole genome shotgun (WGS) entry which is preliminary data.</text>
</comment>
<dbReference type="Pfam" id="PF13480">
    <property type="entry name" value="Acetyltransf_6"/>
    <property type="match status" value="1"/>
</dbReference>
<sequence>MPLSEPARSATDWQTELRCDDAALDELAEEWDVLAARCRSATPFQAVGWQASWWRAYGRPGALRVVLVRREGVLVGAVALHRTRTGTLTGLGGGLIDYTDVLLDDEHAAEAASRLAAALPVRRPWQALELREVRAGSAAHLLYAAWTGRRHQLADSVCQYLPAVPMEQLMTRLPGRTAQRSRAKQRKLADTGVEARRVPAAEAGAAMADLLRLHALQWQSRRVTPEHLSEHFRAHLVESTGRLARSGQAVVYRYYLGGELMAVDLLMLCPRLAGLYLYGAHPGLRERLDIAGLLFGTSLQEAVQAGVPELSLMRGEEPYKERWRPDRERNLRLLLGPRRCAVRLTLRLAVVRSRVALAPHLRGPVRRLRALLRR</sequence>
<proteinExistence type="predicted"/>
<dbReference type="EMBL" id="VIGB01000003">
    <property type="protein sequence ID" value="TQF07305.1"/>
    <property type="molecule type" value="Genomic_DNA"/>
</dbReference>
<keyword evidence="2" id="KW-0808">Transferase</keyword>
<organism evidence="2 3">
    <name type="scientific">Kitasatospora acidiphila</name>
    <dbReference type="NCBI Taxonomy" id="2567942"/>
    <lineage>
        <taxon>Bacteria</taxon>
        <taxon>Bacillati</taxon>
        <taxon>Actinomycetota</taxon>
        <taxon>Actinomycetes</taxon>
        <taxon>Kitasatosporales</taxon>
        <taxon>Streptomycetaceae</taxon>
        <taxon>Kitasatospora</taxon>
    </lineage>
</organism>
<feature type="domain" description="BioF2-like acetyltransferase" evidence="1">
    <location>
        <begin position="177"/>
        <end position="321"/>
    </location>
</feature>
<reference evidence="2 3" key="1">
    <citation type="submission" date="2019-06" db="EMBL/GenBank/DDBJ databases">
        <title>Description of Kitasatospora acidophila sp. nov. isolated from pine grove soil, and reclassification of Streptomyces novaecaesareae to Kitasatospora novaeceasareae comb. nov.</title>
        <authorList>
            <person name="Kim M.J."/>
        </authorList>
    </citation>
    <scope>NUCLEOTIDE SEQUENCE [LARGE SCALE GENOMIC DNA]</scope>
    <source>
        <strain evidence="2 3">MMS16-CNU292</strain>
    </source>
</reference>
<dbReference type="AlphaFoldDB" id="A0A540WE65"/>
<dbReference type="OrthoDB" id="3452668at2"/>
<dbReference type="GO" id="GO:0016740">
    <property type="term" value="F:transferase activity"/>
    <property type="evidence" value="ECO:0007669"/>
    <property type="project" value="UniProtKB-KW"/>
</dbReference>
<dbReference type="SUPFAM" id="SSF55729">
    <property type="entry name" value="Acyl-CoA N-acyltransferases (Nat)"/>
    <property type="match status" value="1"/>
</dbReference>
<dbReference type="InterPro" id="IPR038740">
    <property type="entry name" value="BioF2-like_GNAT_dom"/>
</dbReference>
<accession>A0A540WE65</accession>
<keyword evidence="3" id="KW-1185">Reference proteome</keyword>
<gene>
    <name evidence="2" type="ORF">E6W39_12830</name>
</gene>
<dbReference type="InterPro" id="IPR016181">
    <property type="entry name" value="Acyl_CoA_acyltransferase"/>
</dbReference>